<reference evidence="4 5" key="1">
    <citation type="journal article" date="2024" name="J Genomics">
        <title>Draft genome sequencing and assembly of Favolaschia claudopus CIRM-BRFM 2984 isolated from oak limbs.</title>
        <authorList>
            <person name="Navarro D."/>
            <person name="Drula E."/>
            <person name="Chaduli D."/>
            <person name="Cazenave R."/>
            <person name="Ahrendt S."/>
            <person name="Wang J."/>
            <person name="Lipzen A."/>
            <person name="Daum C."/>
            <person name="Barry K."/>
            <person name="Grigoriev I.V."/>
            <person name="Favel A."/>
            <person name="Rosso M.N."/>
            <person name="Martin F."/>
        </authorList>
    </citation>
    <scope>NUCLEOTIDE SEQUENCE [LARGE SCALE GENOMIC DNA]</scope>
    <source>
        <strain evidence="4 5">CIRM-BRFM 2984</strain>
    </source>
</reference>
<name>A0AAW0A0T6_9AGAR</name>
<organism evidence="4 5">
    <name type="scientific">Favolaschia claudopus</name>
    <dbReference type="NCBI Taxonomy" id="2862362"/>
    <lineage>
        <taxon>Eukaryota</taxon>
        <taxon>Fungi</taxon>
        <taxon>Dikarya</taxon>
        <taxon>Basidiomycota</taxon>
        <taxon>Agaricomycotina</taxon>
        <taxon>Agaricomycetes</taxon>
        <taxon>Agaricomycetidae</taxon>
        <taxon>Agaricales</taxon>
        <taxon>Marasmiineae</taxon>
        <taxon>Mycenaceae</taxon>
        <taxon>Favolaschia</taxon>
    </lineage>
</organism>
<dbReference type="GO" id="GO:0004197">
    <property type="term" value="F:cysteine-type endopeptidase activity"/>
    <property type="evidence" value="ECO:0007669"/>
    <property type="project" value="InterPro"/>
</dbReference>
<dbReference type="GO" id="GO:0005737">
    <property type="term" value="C:cytoplasm"/>
    <property type="evidence" value="ECO:0007669"/>
    <property type="project" value="TreeGrafter"/>
</dbReference>
<accession>A0AAW0A0T6</accession>
<proteinExistence type="inferred from homology"/>
<protein>
    <submittedName>
        <fullName evidence="4">Metacaspase type II</fullName>
    </submittedName>
</protein>
<dbReference type="InterPro" id="IPR011600">
    <property type="entry name" value="Pept_C14_caspase"/>
</dbReference>
<dbReference type="GO" id="GO:0006508">
    <property type="term" value="P:proteolysis"/>
    <property type="evidence" value="ECO:0007669"/>
    <property type="project" value="InterPro"/>
</dbReference>
<evidence type="ECO:0000256" key="2">
    <source>
        <dbReference type="SAM" id="MobiDB-lite"/>
    </source>
</evidence>
<dbReference type="Gene3D" id="3.40.50.12660">
    <property type="match status" value="1"/>
</dbReference>
<comment type="caution">
    <text evidence="4">The sequence shown here is derived from an EMBL/GenBank/DDBJ whole genome shotgun (WGS) entry which is preliminary data.</text>
</comment>
<dbReference type="AlphaFoldDB" id="A0AAW0A0T6"/>
<dbReference type="Proteomes" id="UP001362999">
    <property type="component" value="Unassembled WGS sequence"/>
</dbReference>
<evidence type="ECO:0000313" key="5">
    <source>
        <dbReference type="Proteomes" id="UP001362999"/>
    </source>
</evidence>
<dbReference type="PANTHER" id="PTHR48104">
    <property type="entry name" value="METACASPASE-4"/>
    <property type="match status" value="1"/>
</dbReference>
<feature type="domain" description="Peptidase C14 caspase" evidence="3">
    <location>
        <begin position="77"/>
        <end position="453"/>
    </location>
</feature>
<comment type="similarity">
    <text evidence="1">Belongs to the peptidase C14B family.</text>
</comment>
<evidence type="ECO:0000256" key="1">
    <source>
        <dbReference type="ARBA" id="ARBA00009005"/>
    </source>
</evidence>
<dbReference type="PANTHER" id="PTHR48104:SF30">
    <property type="entry name" value="METACASPASE-1"/>
    <property type="match status" value="1"/>
</dbReference>
<keyword evidence="5" id="KW-1185">Reference proteome</keyword>
<feature type="region of interest" description="Disordered" evidence="2">
    <location>
        <begin position="552"/>
        <end position="571"/>
    </location>
</feature>
<dbReference type="EMBL" id="JAWWNJ010000095">
    <property type="protein sequence ID" value="KAK6996936.1"/>
    <property type="molecule type" value="Genomic_DNA"/>
</dbReference>
<evidence type="ECO:0000313" key="4">
    <source>
        <dbReference type="EMBL" id="KAK6996936.1"/>
    </source>
</evidence>
<gene>
    <name evidence="4" type="ORF">R3P38DRAFT_1948669</name>
</gene>
<dbReference type="InterPro" id="IPR050452">
    <property type="entry name" value="Metacaspase"/>
</dbReference>
<evidence type="ECO:0000259" key="3">
    <source>
        <dbReference type="Pfam" id="PF00656"/>
    </source>
</evidence>
<sequence length="571" mass="63258">MSGSLWGFRSAAHGPEIVLSSPLGSALPISTVWKHRPPRDETTSMAHIDLGSGSQFSLSPSFDSASIHENGDCTGQKRALLIGIRTCKSDGYEDLDLARIEVYKMRDLLIEVFCYKESEITILLDDGAHVSPTRLNILAAIAVFVKNVQAGDRLCFHYSGYSIKAPNSNSRSSDEPDDLMAGIVPCDGEQMKILNNELCDILVRPLPAGSHLVAILDASYSGSLLGLKHYRCNRVYVPWVWRGRRDGELIRDGVVRRGARLVSLPVNLVRRLASYLPMRNPIAQNGRQPSNIETIAVSRRTTTTPPRTSSLTRLRPGGKLSVGILRTLSVSSPSSVCAVTKDTQMTADGNWILRDEEDEIRRCESPLGQFTCSGWCRKVEGGLTMLEEGDWGDVKADVISLASCKYSQISWNGGRASMTATLAQLLREKSERSLKDILIQISHEINSGALSRHSKYRRYKAECTSNLMHKLKQLEGRNRTSASLITPYNPRILSHSELLHTTTPPYATSPPLGGSKKSVLLRDACERTHALKQHLSTFNLKPEYDEDITSAFQNPELSSPRPLDMNRLWSM</sequence>
<dbReference type="Pfam" id="PF00656">
    <property type="entry name" value="Peptidase_C14"/>
    <property type="match status" value="1"/>
</dbReference>